<name>A0ABY5HLV2_9GAMM</name>
<reference evidence="1" key="1">
    <citation type="submission" date="2021-04" db="EMBL/GenBank/DDBJ databases">
        <title>Oceanospirillales bacteria with DddD are important DMSP degraders in coastal seawater.</title>
        <authorList>
            <person name="Liu J."/>
        </authorList>
    </citation>
    <scope>NUCLEOTIDE SEQUENCE</scope>
    <source>
        <strain evidence="1">D13-1</strain>
    </source>
</reference>
<keyword evidence="2" id="KW-1185">Reference proteome</keyword>
<dbReference type="EMBL" id="CP073347">
    <property type="protein sequence ID" value="UTW13366.1"/>
    <property type="molecule type" value="Genomic_DNA"/>
</dbReference>
<protein>
    <submittedName>
        <fullName evidence="1">Uncharacterized protein</fullName>
    </submittedName>
</protein>
<gene>
    <name evidence="1" type="ORF">KDW95_06860</name>
</gene>
<dbReference type="RefSeq" id="WP_255855546.1">
    <property type="nucleotide sequence ID" value="NZ_CP073347.1"/>
</dbReference>
<accession>A0ABY5HLV2</accession>
<evidence type="ECO:0000313" key="2">
    <source>
        <dbReference type="Proteomes" id="UP001058461"/>
    </source>
</evidence>
<evidence type="ECO:0000313" key="1">
    <source>
        <dbReference type="EMBL" id="UTW13366.1"/>
    </source>
</evidence>
<sequence length="57" mass="6971">MTQGRYRAMQRERNKKAHIARLKREGRHGEAALMHLRDYHLFPESFRQAFIAQYNRK</sequence>
<proteinExistence type="predicted"/>
<organism evidence="1 2">
    <name type="scientific">Marinobacterium rhizophilum</name>
    <dbReference type="NCBI Taxonomy" id="420402"/>
    <lineage>
        <taxon>Bacteria</taxon>
        <taxon>Pseudomonadati</taxon>
        <taxon>Pseudomonadota</taxon>
        <taxon>Gammaproteobacteria</taxon>
        <taxon>Oceanospirillales</taxon>
        <taxon>Oceanospirillaceae</taxon>
        <taxon>Marinobacterium</taxon>
    </lineage>
</organism>
<dbReference type="Proteomes" id="UP001058461">
    <property type="component" value="Chromosome"/>
</dbReference>